<keyword evidence="1" id="KW-1133">Transmembrane helix</keyword>
<evidence type="ECO:0000256" key="1">
    <source>
        <dbReference type="SAM" id="Phobius"/>
    </source>
</evidence>
<name>A0ABY5INZ7_9FLAO</name>
<organism evidence="2 3">
    <name type="scientific">Flavobacterium cerinum</name>
    <dbReference type="NCBI Taxonomy" id="2502784"/>
    <lineage>
        <taxon>Bacteria</taxon>
        <taxon>Pseudomonadati</taxon>
        <taxon>Bacteroidota</taxon>
        <taxon>Flavobacteriia</taxon>
        <taxon>Flavobacteriales</taxon>
        <taxon>Flavobacteriaceae</taxon>
        <taxon>Flavobacterium</taxon>
    </lineage>
</organism>
<feature type="transmembrane region" description="Helical" evidence="1">
    <location>
        <begin position="6"/>
        <end position="27"/>
    </location>
</feature>
<gene>
    <name evidence="2" type="ORF">NOX80_13080</name>
</gene>
<dbReference type="EMBL" id="CP101751">
    <property type="protein sequence ID" value="UUC44562.1"/>
    <property type="molecule type" value="Genomic_DNA"/>
</dbReference>
<protein>
    <submittedName>
        <fullName evidence="2">Uncharacterized protein</fullName>
    </submittedName>
</protein>
<keyword evidence="1" id="KW-0812">Transmembrane</keyword>
<keyword evidence="3" id="KW-1185">Reference proteome</keyword>
<sequence length="386" mass="45456">MTVTIAIIVGLIISGIIIYGILNPYALKPKKGIEYEDLVNRTQERIAKANGALIEQFSLKNQSDDNADFYKDAEFVNKECTSLDDFIINDQINSFDLRKLADLNGIQLQIAQGWHALLIEMLQELDAKGWDRRVSCIKEKYASLRFYTRCEYNDPIFMILEHYEYKSEQVCETCGEKGEMRHNSGWDYIACQLHYTENRGKVTVEDSGFTHNGTFYPWNDIKDAVFEDADYYKKYRFLKIALKKTNVQHPGWSDNTLYVSRHVIGFGNFLNHLPKQLQSLDYTYIKNFEQAAFCEVCGYKAVYFEECECCEKRTWLAYLKEFNDNDSNEERIRHLKYSQMNWTKKEGEKYEMLNNNYSKNPDYTILYTEEELNKSYKDEEDELYNG</sequence>
<evidence type="ECO:0000313" key="2">
    <source>
        <dbReference type="EMBL" id="UUC44562.1"/>
    </source>
</evidence>
<dbReference type="Proteomes" id="UP001059844">
    <property type="component" value="Chromosome"/>
</dbReference>
<evidence type="ECO:0000313" key="3">
    <source>
        <dbReference type="Proteomes" id="UP001059844"/>
    </source>
</evidence>
<accession>A0ABY5INZ7</accession>
<keyword evidence="1" id="KW-0472">Membrane</keyword>
<proteinExistence type="predicted"/>
<dbReference type="RefSeq" id="WP_256550240.1">
    <property type="nucleotide sequence ID" value="NZ_CP101751.1"/>
</dbReference>
<reference evidence="2" key="1">
    <citation type="submission" date="2022-07" db="EMBL/GenBank/DDBJ databases">
        <title>Isolation, identification, and degradation of a PFOSA degrading strain from sewage treatment plant.</title>
        <authorList>
            <person name="Zhang L."/>
            <person name="Huo Y."/>
        </authorList>
    </citation>
    <scope>NUCLEOTIDE SEQUENCE</scope>
    <source>
        <strain evidence="2">C1</strain>
    </source>
</reference>